<name>B4CX83_9BACT</name>
<feature type="transmembrane region" description="Helical" evidence="1">
    <location>
        <begin position="12"/>
        <end position="39"/>
    </location>
</feature>
<dbReference type="EMBL" id="ABVL01000003">
    <property type="protein sequence ID" value="EDY20881.1"/>
    <property type="molecule type" value="Genomic_DNA"/>
</dbReference>
<dbReference type="eggNOG" id="ENOG50337K0">
    <property type="taxonomic scope" value="Bacteria"/>
</dbReference>
<dbReference type="RefSeq" id="WP_006978500.1">
    <property type="nucleotide sequence ID" value="NZ_ABVL01000003.1"/>
</dbReference>
<dbReference type="InParanoid" id="B4CX83"/>
<accession>B4CX83</accession>
<dbReference type="Proteomes" id="UP000005824">
    <property type="component" value="Unassembled WGS sequence"/>
</dbReference>
<feature type="transmembrane region" description="Helical" evidence="1">
    <location>
        <begin position="163"/>
        <end position="182"/>
    </location>
</feature>
<evidence type="ECO:0000313" key="3">
    <source>
        <dbReference type="Proteomes" id="UP000005824"/>
    </source>
</evidence>
<keyword evidence="1" id="KW-0472">Membrane</keyword>
<feature type="transmembrane region" description="Helical" evidence="1">
    <location>
        <begin position="87"/>
        <end position="107"/>
    </location>
</feature>
<comment type="caution">
    <text evidence="2">The sequence shown here is derived from an EMBL/GenBank/DDBJ whole genome shotgun (WGS) entry which is preliminary data.</text>
</comment>
<feature type="transmembrane region" description="Helical" evidence="1">
    <location>
        <begin position="188"/>
        <end position="206"/>
    </location>
</feature>
<gene>
    <name evidence="2" type="ORF">CfE428DRAFT_1174</name>
</gene>
<protein>
    <recommendedName>
        <fullName evidence="4">Transmembrane protein</fullName>
    </recommendedName>
</protein>
<dbReference type="STRING" id="497964.CfE428DRAFT_1174"/>
<feature type="transmembrane region" description="Helical" evidence="1">
    <location>
        <begin position="113"/>
        <end position="132"/>
    </location>
</feature>
<feature type="transmembrane region" description="Helical" evidence="1">
    <location>
        <begin position="45"/>
        <end position="66"/>
    </location>
</feature>
<evidence type="ECO:0000313" key="2">
    <source>
        <dbReference type="EMBL" id="EDY20881.1"/>
    </source>
</evidence>
<sequence length="219" mass="22251">MDQPEKDKSLEFLSGGMGIEAIAGIGTVVLAILGLAGVIPAYMTAIAAIVAGAGLLLGGASIASRLDYLRAHAANEAKFGELSEGMGGEFLAGLGGVVLGILSLIGIVPATLLPIAAIVLGGGLLVGIGAVGRLNKYPTFMEGETHTDYVARQTTSSAAGTQLLVGFASIALGILALVGFSWMTLTLVAFLCVGCATWFTGMSLGGRLQAALHHHLHHW</sequence>
<keyword evidence="1" id="KW-0812">Transmembrane</keyword>
<keyword evidence="1" id="KW-1133">Transmembrane helix</keyword>
<proteinExistence type="predicted"/>
<evidence type="ECO:0000256" key="1">
    <source>
        <dbReference type="SAM" id="Phobius"/>
    </source>
</evidence>
<reference evidence="2 3" key="1">
    <citation type="journal article" date="2011" name="J. Bacteriol.">
        <title>Genome sequence of Chthoniobacter flavus Ellin428, an aerobic heterotrophic soil bacterium.</title>
        <authorList>
            <person name="Kant R."/>
            <person name="van Passel M.W."/>
            <person name="Palva A."/>
            <person name="Lucas S."/>
            <person name="Lapidus A."/>
            <person name="Glavina Del Rio T."/>
            <person name="Dalin E."/>
            <person name="Tice H."/>
            <person name="Bruce D."/>
            <person name="Goodwin L."/>
            <person name="Pitluck S."/>
            <person name="Larimer F.W."/>
            <person name="Land M.L."/>
            <person name="Hauser L."/>
            <person name="Sangwan P."/>
            <person name="de Vos W.M."/>
            <person name="Janssen P.H."/>
            <person name="Smidt H."/>
        </authorList>
    </citation>
    <scope>NUCLEOTIDE SEQUENCE [LARGE SCALE GENOMIC DNA]</scope>
    <source>
        <strain evidence="2 3">Ellin428</strain>
    </source>
</reference>
<keyword evidence="3" id="KW-1185">Reference proteome</keyword>
<organism evidence="2 3">
    <name type="scientific">Chthoniobacter flavus Ellin428</name>
    <dbReference type="NCBI Taxonomy" id="497964"/>
    <lineage>
        <taxon>Bacteria</taxon>
        <taxon>Pseudomonadati</taxon>
        <taxon>Verrucomicrobiota</taxon>
        <taxon>Spartobacteria</taxon>
        <taxon>Chthoniobacterales</taxon>
        <taxon>Chthoniobacteraceae</taxon>
        <taxon>Chthoniobacter</taxon>
    </lineage>
</organism>
<dbReference type="AlphaFoldDB" id="B4CX83"/>
<evidence type="ECO:0008006" key="4">
    <source>
        <dbReference type="Google" id="ProtNLM"/>
    </source>
</evidence>